<evidence type="ECO:0000256" key="6">
    <source>
        <dbReference type="ARBA" id="ARBA00023136"/>
    </source>
</evidence>
<protein>
    <recommendedName>
        <fullName evidence="9">Proline-rich transmembrane protein 3/4 domain-containing protein</fullName>
    </recommendedName>
</protein>
<feature type="transmembrane region" description="Helical" evidence="8">
    <location>
        <begin position="756"/>
        <end position="777"/>
    </location>
</feature>
<feature type="non-terminal residue" evidence="10">
    <location>
        <position position="1"/>
    </location>
</feature>
<feature type="transmembrane region" description="Helical" evidence="8">
    <location>
        <begin position="276"/>
        <end position="299"/>
    </location>
</feature>
<feature type="transmembrane region" description="Helical" evidence="8">
    <location>
        <begin position="320"/>
        <end position="350"/>
    </location>
</feature>
<feature type="transmembrane region" description="Helical" evidence="8">
    <location>
        <begin position="685"/>
        <end position="705"/>
    </location>
</feature>
<keyword evidence="11" id="KW-1185">Reference proteome</keyword>
<feature type="region of interest" description="Disordered" evidence="7">
    <location>
        <begin position="632"/>
        <end position="669"/>
    </location>
</feature>
<keyword evidence="2" id="KW-0597">Phosphoprotein</keyword>
<dbReference type="InterPro" id="IPR052836">
    <property type="entry name" value="PRRT_domain-containing"/>
</dbReference>
<feature type="transmembrane region" description="Helical" evidence="8">
    <location>
        <begin position="822"/>
        <end position="844"/>
    </location>
</feature>
<evidence type="ECO:0000313" key="10">
    <source>
        <dbReference type="EMBL" id="CAH3021405.1"/>
    </source>
</evidence>
<feature type="transmembrane region" description="Helical" evidence="8">
    <location>
        <begin position="798"/>
        <end position="816"/>
    </location>
</feature>
<dbReference type="EMBL" id="CALNXI010000181">
    <property type="protein sequence ID" value="CAH3021405.1"/>
    <property type="molecule type" value="Genomic_DNA"/>
</dbReference>
<evidence type="ECO:0000256" key="8">
    <source>
        <dbReference type="SAM" id="Phobius"/>
    </source>
</evidence>
<feature type="region of interest" description="Disordered" evidence="7">
    <location>
        <begin position="938"/>
        <end position="968"/>
    </location>
</feature>
<keyword evidence="5 8" id="KW-1133">Transmembrane helix</keyword>
<feature type="transmembrane region" description="Helical" evidence="8">
    <location>
        <begin position="906"/>
        <end position="927"/>
    </location>
</feature>
<keyword evidence="4" id="KW-0732">Signal</keyword>
<organism evidence="10 11">
    <name type="scientific">Porites evermanni</name>
    <dbReference type="NCBI Taxonomy" id="104178"/>
    <lineage>
        <taxon>Eukaryota</taxon>
        <taxon>Metazoa</taxon>
        <taxon>Cnidaria</taxon>
        <taxon>Anthozoa</taxon>
        <taxon>Hexacorallia</taxon>
        <taxon>Scleractinia</taxon>
        <taxon>Fungiina</taxon>
        <taxon>Poritidae</taxon>
        <taxon>Porites</taxon>
    </lineage>
</organism>
<evidence type="ECO:0000256" key="1">
    <source>
        <dbReference type="ARBA" id="ARBA00004141"/>
    </source>
</evidence>
<dbReference type="InterPro" id="IPR059081">
    <property type="entry name" value="PRRT3-4"/>
</dbReference>
<feature type="transmembrane region" description="Helical" evidence="8">
    <location>
        <begin position="172"/>
        <end position="191"/>
    </location>
</feature>
<evidence type="ECO:0000256" key="7">
    <source>
        <dbReference type="SAM" id="MobiDB-lite"/>
    </source>
</evidence>
<feature type="transmembrane region" description="Helical" evidence="8">
    <location>
        <begin position="865"/>
        <end position="886"/>
    </location>
</feature>
<evidence type="ECO:0000256" key="3">
    <source>
        <dbReference type="ARBA" id="ARBA00022692"/>
    </source>
</evidence>
<feature type="compositionally biased region" description="Low complexity" evidence="7">
    <location>
        <begin position="947"/>
        <end position="961"/>
    </location>
</feature>
<dbReference type="PANTHER" id="PTHR35578">
    <property type="entry name" value="PROLINE-RICH TRANSMEMBRANE PROTEIN 4-RELATED"/>
    <property type="match status" value="1"/>
</dbReference>
<evidence type="ECO:0000256" key="5">
    <source>
        <dbReference type="ARBA" id="ARBA00022989"/>
    </source>
</evidence>
<comment type="subcellular location">
    <subcellularLocation>
        <location evidence="1">Membrane</location>
        <topology evidence="1">Multi-pass membrane protein</topology>
    </subcellularLocation>
</comment>
<feature type="transmembrane region" description="Helical" evidence="8">
    <location>
        <begin position="142"/>
        <end position="160"/>
    </location>
</feature>
<feature type="domain" description="Proline-rich transmembrane protein 3/4" evidence="9">
    <location>
        <begin position="659"/>
        <end position="933"/>
    </location>
</feature>
<feature type="domain" description="Proline-rich transmembrane protein 3/4" evidence="9">
    <location>
        <begin position="116"/>
        <end position="385"/>
    </location>
</feature>
<feature type="transmembrane region" description="Helical" evidence="8">
    <location>
        <begin position="247"/>
        <end position="264"/>
    </location>
</feature>
<feature type="transmembrane region" description="Helical" evidence="8">
    <location>
        <begin position="717"/>
        <end position="736"/>
    </location>
</feature>
<feature type="transmembrane region" description="Helical" evidence="8">
    <location>
        <begin position="562"/>
        <end position="580"/>
    </location>
</feature>
<feature type="transmembrane region" description="Helical" evidence="8">
    <location>
        <begin position="211"/>
        <end position="235"/>
    </location>
</feature>
<reference evidence="10 11" key="1">
    <citation type="submission" date="2022-05" db="EMBL/GenBank/DDBJ databases">
        <authorList>
            <consortium name="Genoscope - CEA"/>
            <person name="William W."/>
        </authorList>
    </citation>
    <scope>NUCLEOTIDE SEQUENCE [LARGE SCALE GENOMIC DNA]</scope>
</reference>
<evidence type="ECO:0000256" key="4">
    <source>
        <dbReference type="ARBA" id="ARBA00022729"/>
    </source>
</evidence>
<keyword evidence="6 8" id="KW-0472">Membrane</keyword>
<name>A0ABN8M1K8_9CNID</name>
<feature type="compositionally biased region" description="Acidic residues" evidence="7">
    <location>
        <begin position="633"/>
        <end position="666"/>
    </location>
</feature>
<evidence type="ECO:0000313" key="11">
    <source>
        <dbReference type="Proteomes" id="UP001159427"/>
    </source>
</evidence>
<feature type="transmembrane region" description="Helical" evidence="8">
    <location>
        <begin position="362"/>
        <end position="382"/>
    </location>
</feature>
<accession>A0ABN8M1K8</accession>
<feature type="region of interest" description="Disordered" evidence="7">
    <location>
        <begin position="77"/>
        <end position="106"/>
    </location>
</feature>
<gene>
    <name evidence="10" type="ORF">PEVE_00011276</name>
</gene>
<evidence type="ECO:0000256" key="2">
    <source>
        <dbReference type="ARBA" id="ARBA00022553"/>
    </source>
</evidence>
<dbReference type="Pfam" id="PF25987">
    <property type="entry name" value="PRRT3"/>
    <property type="match status" value="2"/>
</dbReference>
<comment type="caution">
    <text evidence="10">The sequence shown here is derived from an EMBL/GenBank/DDBJ whole genome shotgun (WGS) entry which is preliminary data.</text>
</comment>
<dbReference type="Proteomes" id="UP001159427">
    <property type="component" value="Unassembled WGS sequence"/>
</dbReference>
<evidence type="ECO:0000259" key="9">
    <source>
        <dbReference type="Pfam" id="PF25987"/>
    </source>
</evidence>
<proteinExistence type="predicted"/>
<sequence length="1021" mass="114438">VIFFKVLVNENFGNDVGNTAQNNFSDNGCSGGNGKILLLLSGLDSRPQGKQLLISRKHLKNEALFSLAGQDIQLLTKRAPRKPRAEPESEPEGEPTGSQGHAYTEPNAERTIGEPTAENWPEPGPRWNLAYETWEWAWELHVYLYATVFLAIGLYANYYVIANVYDGLQKKYLSLSLNILVAFFGYTRAFVMFLDPYHQGSIIHNTVVMRVIWSLSGPCLTASDCMMILALIETAKISIAPPKLQKAWVNVAIICFHFALVITTDCVVSDHVEAKAMLLFCQLFFATWGSVLGTVNFILGYKLDKKLFSHKKPKEKEDKIYICLIYASGAANYFLCGIVIYSAFGVFGVYSDVEYVDAWPWWTFQTLSRFSEILACVLIFTVSAKRTRVKRAVAMVTDNKDFDSMEARTSSKSKSRKWADCFKRERASSADMGSVVSLYTALRGIAFGPFQHLGPVPDSIPQISRECWSETTTTSTRAVIPGTPDYTLTDKKVGDQLKGADRPGLEILDVRRESMFTALHEQKRKISLQRKYSADDALFEDIDSEKDTKCHSKNRNKSDRKISTCKVLLVTAIFICVEGNKSFSALNTTFYTHTKSLSNQKVDKNVSLNDIENRSETSTAWVSNPFALPLSEAEPEGGPDGGPEAESEIPSDEPGSEPEASAEDWPEPGPFWPKAYEEWGMAWEMHVYVFAVIFLGFAVYSSYFIGHGLYAGLDQKYLGFSLNIVMLILGATRAFVLFTDPYLQGTMINNVHIMRVIWSLASPCLTSADCLVILSLVETAKISLGPQRMQNFSVIIKIILLHFALVLITDFVVSAFVEAKAMLVFCQVFFILWGTVLGIGYFILAYKLNKKLFANKEVKSKKDKFYIYLIYASGVNNFVLCIMFIYSSAGVFGVYSDVQFVGAWPWWTMQTCFRVSEVSSAILVFTVSAKRKRLKKSQGDKYKDAVGGDSSQDRSQQQGASTTGKEKDRRLSLFSHLHSAKVHEKPENNANIVRKKLETQTDMLTDLHEAKIEAYYASEDV</sequence>
<keyword evidence="3 8" id="KW-0812">Transmembrane</keyword>